<keyword evidence="5 7" id="KW-0472">Membrane</keyword>
<evidence type="ECO:0000256" key="5">
    <source>
        <dbReference type="ARBA" id="ARBA00023136"/>
    </source>
</evidence>
<feature type="region of interest" description="Disordered" evidence="6">
    <location>
        <begin position="314"/>
        <end position="333"/>
    </location>
</feature>
<evidence type="ECO:0000256" key="7">
    <source>
        <dbReference type="SAM" id="Phobius"/>
    </source>
</evidence>
<dbReference type="InterPro" id="IPR018908">
    <property type="entry name" value="TMEM234"/>
</dbReference>
<organism evidence="8 9">
    <name type="scientific">Zymoseptoria tritici (strain ST99CH_3D7)</name>
    <dbReference type="NCBI Taxonomy" id="1276538"/>
    <lineage>
        <taxon>Eukaryota</taxon>
        <taxon>Fungi</taxon>
        <taxon>Dikarya</taxon>
        <taxon>Ascomycota</taxon>
        <taxon>Pezizomycotina</taxon>
        <taxon>Dothideomycetes</taxon>
        <taxon>Dothideomycetidae</taxon>
        <taxon>Mycosphaerellales</taxon>
        <taxon>Mycosphaerellaceae</taxon>
        <taxon>Zymoseptoria</taxon>
    </lineage>
</organism>
<sequence length="354" mass="38772">MDPDSPASQPVSQPSAWRWFLGFLMVGACWGLTTPFMRRAAVQRDKEPQLTRPYLTDPSTPWIKKKFWGIIYAVFDLLKNPSYAIPLLLNVTGSVWFFLLIGQAELSLTVPITNSLAFLFTVLGEWWAEGKVISRDTWIGMGCVLGGIALSKVMLDRQENLEDRCGFTKLDEYEERESAILAQKIIKYDGGKERPVVKDLSSKEQAKKSSLELAVMQAACARGKGALETVHEQCKLSSEGTSTFTAKAIEEAVRAFKLPYGKPAGSRPVAGGGLKGPVLSQSFASGMIGKAPVSCPVAGSLVKKPMAGHSVKCGRVAKPKRDRSSSVFLLSATGNKKRIEERQKAREAKEDSLR</sequence>
<evidence type="ECO:0000313" key="8">
    <source>
        <dbReference type="EMBL" id="SMQ45536.1"/>
    </source>
</evidence>
<comment type="subcellular location">
    <subcellularLocation>
        <location evidence="1">Membrane</location>
        <topology evidence="1">Multi-pass membrane protein</topology>
    </subcellularLocation>
</comment>
<name>A0A1X7RDN4_ZYMT9</name>
<proteinExistence type="inferred from homology"/>
<comment type="similarity">
    <text evidence="2">Belongs to the TMEM234 family.</text>
</comment>
<dbReference type="Pfam" id="PF10639">
    <property type="entry name" value="TMEM234"/>
    <property type="match status" value="1"/>
</dbReference>
<keyword evidence="3 7" id="KW-0812">Transmembrane</keyword>
<evidence type="ECO:0000256" key="4">
    <source>
        <dbReference type="ARBA" id="ARBA00022989"/>
    </source>
</evidence>
<dbReference type="Gene3D" id="1.10.3730.20">
    <property type="match status" value="1"/>
</dbReference>
<protein>
    <submittedName>
        <fullName evidence="8">Uncharacterized protein</fullName>
    </submittedName>
</protein>
<dbReference type="AlphaFoldDB" id="A0A1X7RDN4"/>
<dbReference type="SUPFAM" id="SSF103481">
    <property type="entry name" value="Multidrug resistance efflux transporter EmrE"/>
    <property type="match status" value="1"/>
</dbReference>
<dbReference type="PANTHER" id="PTHR28668:SF1">
    <property type="entry name" value="TRANSMEMBRANE PROTEIN 234"/>
    <property type="match status" value="1"/>
</dbReference>
<feature type="transmembrane region" description="Helical" evidence="7">
    <location>
        <begin position="83"/>
        <end position="102"/>
    </location>
</feature>
<dbReference type="Proteomes" id="UP000215127">
    <property type="component" value="Chromosome 1"/>
</dbReference>
<keyword evidence="4 7" id="KW-1133">Transmembrane helix</keyword>
<evidence type="ECO:0000256" key="6">
    <source>
        <dbReference type="SAM" id="MobiDB-lite"/>
    </source>
</evidence>
<gene>
    <name evidence="8" type="ORF">ZT3D7_G680</name>
</gene>
<accession>A0A1X7RDN4</accession>
<evidence type="ECO:0000256" key="2">
    <source>
        <dbReference type="ARBA" id="ARBA00005977"/>
    </source>
</evidence>
<dbReference type="GO" id="GO:0016020">
    <property type="term" value="C:membrane"/>
    <property type="evidence" value="ECO:0007669"/>
    <property type="project" value="UniProtKB-SubCell"/>
</dbReference>
<feature type="transmembrane region" description="Helical" evidence="7">
    <location>
        <begin position="16"/>
        <end position="37"/>
    </location>
</feature>
<dbReference type="EMBL" id="LT853692">
    <property type="protein sequence ID" value="SMQ45536.1"/>
    <property type="molecule type" value="Genomic_DNA"/>
</dbReference>
<keyword evidence="9" id="KW-1185">Reference proteome</keyword>
<dbReference type="PANTHER" id="PTHR28668">
    <property type="entry name" value="TRANSMEMBRANE PROTEIN 234"/>
    <property type="match status" value="1"/>
</dbReference>
<evidence type="ECO:0000313" key="9">
    <source>
        <dbReference type="Proteomes" id="UP000215127"/>
    </source>
</evidence>
<reference evidence="8 9" key="1">
    <citation type="submission" date="2016-06" db="EMBL/GenBank/DDBJ databases">
        <authorList>
            <person name="Kjaerup R.B."/>
            <person name="Dalgaard T.S."/>
            <person name="Juul-Madsen H.R."/>
        </authorList>
    </citation>
    <scope>NUCLEOTIDE SEQUENCE [LARGE SCALE GENOMIC DNA]</scope>
</reference>
<evidence type="ECO:0000256" key="3">
    <source>
        <dbReference type="ARBA" id="ARBA00022692"/>
    </source>
</evidence>
<dbReference type="InterPro" id="IPR037185">
    <property type="entry name" value="EmrE-like"/>
</dbReference>
<evidence type="ECO:0000256" key="1">
    <source>
        <dbReference type="ARBA" id="ARBA00004141"/>
    </source>
</evidence>